<evidence type="ECO:0000313" key="2">
    <source>
        <dbReference type="Proteomes" id="UP001497680"/>
    </source>
</evidence>
<accession>A0ACC0CL38</accession>
<protein>
    <submittedName>
        <fullName evidence="1">Uncharacterized protein</fullName>
    </submittedName>
</protein>
<organism evidence="1 2">
    <name type="scientific">Hypoxylon rubiginosum</name>
    <dbReference type="NCBI Taxonomy" id="110542"/>
    <lineage>
        <taxon>Eukaryota</taxon>
        <taxon>Fungi</taxon>
        <taxon>Dikarya</taxon>
        <taxon>Ascomycota</taxon>
        <taxon>Pezizomycotina</taxon>
        <taxon>Sordariomycetes</taxon>
        <taxon>Xylariomycetidae</taxon>
        <taxon>Xylariales</taxon>
        <taxon>Hypoxylaceae</taxon>
        <taxon>Hypoxylon</taxon>
    </lineage>
</organism>
<reference evidence="1 2" key="1">
    <citation type="journal article" date="2022" name="New Phytol.">
        <title>Ecological generalism drives hyperdiversity of secondary metabolite gene clusters in xylarialean endophytes.</title>
        <authorList>
            <person name="Franco M.E.E."/>
            <person name="Wisecaver J.H."/>
            <person name="Arnold A.E."/>
            <person name="Ju Y.M."/>
            <person name="Slot J.C."/>
            <person name="Ahrendt S."/>
            <person name="Moore L.P."/>
            <person name="Eastman K.E."/>
            <person name="Scott K."/>
            <person name="Konkel Z."/>
            <person name="Mondo S.J."/>
            <person name="Kuo A."/>
            <person name="Hayes R.D."/>
            <person name="Haridas S."/>
            <person name="Andreopoulos B."/>
            <person name="Riley R."/>
            <person name="LaButti K."/>
            <person name="Pangilinan J."/>
            <person name="Lipzen A."/>
            <person name="Amirebrahimi M."/>
            <person name="Yan J."/>
            <person name="Adam C."/>
            <person name="Keymanesh K."/>
            <person name="Ng V."/>
            <person name="Louie K."/>
            <person name="Northen T."/>
            <person name="Drula E."/>
            <person name="Henrissat B."/>
            <person name="Hsieh H.M."/>
            <person name="Youens-Clark K."/>
            <person name="Lutzoni F."/>
            <person name="Miadlikowska J."/>
            <person name="Eastwood D.C."/>
            <person name="Hamelin R.C."/>
            <person name="Grigoriev I.V."/>
            <person name="U'Ren J.M."/>
        </authorList>
    </citation>
    <scope>NUCLEOTIDE SEQUENCE [LARGE SCALE GENOMIC DNA]</scope>
    <source>
        <strain evidence="1 2">ER1909</strain>
    </source>
</reference>
<proteinExistence type="predicted"/>
<gene>
    <name evidence="1" type="ORF">F4821DRAFT_34789</name>
</gene>
<comment type="caution">
    <text evidence="1">The sequence shown here is derived from an EMBL/GenBank/DDBJ whole genome shotgun (WGS) entry which is preliminary data.</text>
</comment>
<name>A0ACC0CL38_9PEZI</name>
<dbReference type="EMBL" id="MU394407">
    <property type="protein sequence ID" value="KAI6081104.1"/>
    <property type="molecule type" value="Genomic_DNA"/>
</dbReference>
<sequence length="313" mass="35773">MATPNSWGIPQEYEDLVAIVRDSGVWKGLDTKRQALDNRMDQILQMLGSCIWNIEDQFKAAVRARAPEAAWKPNLSLHVRRLWAQIYTAARFSSPEYRDRLVVELMLLHGADNMTCVGDDNRTIVASLANRVLWADMPFFAEDMIYFWNLEFAAMSRSQRRNLHYVLATAAGGNIVSDKLCAVGILVLREAFETPREMGTDDSVDDEDGEDGNRTIRDLTVLDLLGCAELWLLKARDPIMRLSANGFSDYPPEIGRLGPLAREAGVPDNGGLSQERLDFWRRRLWDVIRSRHPERDGRVPQERWPDSWDSWNP</sequence>
<keyword evidence="2" id="KW-1185">Reference proteome</keyword>
<dbReference type="Proteomes" id="UP001497680">
    <property type="component" value="Unassembled WGS sequence"/>
</dbReference>
<evidence type="ECO:0000313" key="1">
    <source>
        <dbReference type="EMBL" id="KAI6081104.1"/>
    </source>
</evidence>